<dbReference type="AlphaFoldDB" id="A0A6A5RDA5"/>
<gene>
    <name evidence="1" type="ORF">M421DRAFT_307712</name>
</gene>
<protein>
    <submittedName>
        <fullName evidence="1">Uncharacterized protein</fullName>
    </submittedName>
</protein>
<keyword evidence="2" id="KW-1185">Reference proteome</keyword>
<sequence length="178" mass="19954">MPHISRILTILAAKWDPIFKQPMLKKGAICITKPPSTYGEVKIHAHELQSAAIKSASKKHTKTQGTKTIRERGLKAWLGELDYAIDRLLVIFKGLILRPIAILMNGTGYVSWSVPQDVRPSASNPWQRITMKTAIVDRSTRTPWRICCSSTMTVSMGRTRCSKQFRGCTCILRTSEVA</sequence>
<reference evidence="1" key="1">
    <citation type="journal article" date="2020" name="Stud. Mycol.">
        <title>101 Dothideomycetes genomes: a test case for predicting lifestyles and emergence of pathogens.</title>
        <authorList>
            <person name="Haridas S."/>
            <person name="Albert R."/>
            <person name="Binder M."/>
            <person name="Bloem J."/>
            <person name="Labutti K."/>
            <person name="Salamov A."/>
            <person name="Andreopoulos B."/>
            <person name="Baker S."/>
            <person name="Barry K."/>
            <person name="Bills G."/>
            <person name="Bluhm B."/>
            <person name="Cannon C."/>
            <person name="Castanera R."/>
            <person name="Culley D."/>
            <person name="Daum C."/>
            <person name="Ezra D."/>
            <person name="Gonzalez J."/>
            <person name="Henrissat B."/>
            <person name="Kuo A."/>
            <person name="Liang C."/>
            <person name="Lipzen A."/>
            <person name="Lutzoni F."/>
            <person name="Magnuson J."/>
            <person name="Mondo S."/>
            <person name="Nolan M."/>
            <person name="Ohm R."/>
            <person name="Pangilinan J."/>
            <person name="Park H.-J."/>
            <person name="Ramirez L."/>
            <person name="Alfaro M."/>
            <person name="Sun H."/>
            <person name="Tritt A."/>
            <person name="Yoshinaga Y."/>
            <person name="Zwiers L.-H."/>
            <person name="Turgeon B."/>
            <person name="Goodwin S."/>
            <person name="Spatafora J."/>
            <person name="Crous P."/>
            <person name="Grigoriev I."/>
        </authorList>
    </citation>
    <scope>NUCLEOTIDE SEQUENCE</scope>
    <source>
        <strain evidence="1">CBS 183.55</strain>
    </source>
</reference>
<evidence type="ECO:0000313" key="1">
    <source>
        <dbReference type="EMBL" id="KAF1923687.1"/>
    </source>
</evidence>
<name>A0A6A5RDA5_9PLEO</name>
<dbReference type="EMBL" id="ML979002">
    <property type="protein sequence ID" value="KAF1923687.1"/>
    <property type="molecule type" value="Genomic_DNA"/>
</dbReference>
<proteinExistence type="predicted"/>
<dbReference type="GeneID" id="54346823"/>
<organism evidence="1 2">
    <name type="scientific">Didymella exigua CBS 183.55</name>
    <dbReference type="NCBI Taxonomy" id="1150837"/>
    <lineage>
        <taxon>Eukaryota</taxon>
        <taxon>Fungi</taxon>
        <taxon>Dikarya</taxon>
        <taxon>Ascomycota</taxon>
        <taxon>Pezizomycotina</taxon>
        <taxon>Dothideomycetes</taxon>
        <taxon>Pleosporomycetidae</taxon>
        <taxon>Pleosporales</taxon>
        <taxon>Pleosporineae</taxon>
        <taxon>Didymellaceae</taxon>
        <taxon>Didymella</taxon>
    </lineage>
</organism>
<evidence type="ECO:0000313" key="2">
    <source>
        <dbReference type="Proteomes" id="UP000800082"/>
    </source>
</evidence>
<accession>A0A6A5RDA5</accession>
<dbReference type="OrthoDB" id="10249365at2759"/>
<dbReference type="Proteomes" id="UP000800082">
    <property type="component" value="Unassembled WGS sequence"/>
</dbReference>
<dbReference type="RefSeq" id="XP_033443940.1">
    <property type="nucleotide sequence ID" value="XM_033589176.1"/>
</dbReference>